<comment type="caution">
    <text evidence="2">The sequence shown here is derived from an EMBL/GenBank/DDBJ whole genome shotgun (WGS) entry which is preliminary data.</text>
</comment>
<dbReference type="AlphaFoldDB" id="A0A429YW66"/>
<feature type="transmembrane region" description="Helical" evidence="1">
    <location>
        <begin position="119"/>
        <end position="144"/>
    </location>
</feature>
<dbReference type="RefSeq" id="WP_126700575.1">
    <property type="nucleotide sequence ID" value="NZ_RWKW01000051.1"/>
</dbReference>
<keyword evidence="1" id="KW-1133">Transmembrane helix</keyword>
<dbReference type="Proteomes" id="UP000278398">
    <property type="component" value="Unassembled WGS sequence"/>
</dbReference>
<keyword evidence="3" id="KW-1185">Reference proteome</keyword>
<keyword evidence="1" id="KW-0472">Membrane</keyword>
<proteinExistence type="predicted"/>
<sequence length="155" mass="16912">MAQGDGGANGPEGRFKFLLLVFKWARNALNRIMMAVERETRLPYWERCTASGAGLVILTLMVVLPTWAYSPNSMLAFADVVGKSPVVTGAPILGLLGIYSHVCASLQKAGAFSEHFMRGFLLPPFLFITLYALITILFLVFTILKLLLLTLGFGG</sequence>
<organism evidence="2 3">
    <name type="scientific">Aquibium carbonis</name>
    <dbReference type="NCBI Taxonomy" id="2495581"/>
    <lineage>
        <taxon>Bacteria</taxon>
        <taxon>Pseudomonadati</taxon>
        <taxon>Pseudomonadota</taxon>
        <taxon>Alphaproteobacteria</taxon>
        <taxon>Hyphomicrobiales</taxon>
        <taxon>Phyllobacteriaceae</taxon>
        <taxon>Aquibium</taxon>
    </lineage>
</organism>
<feature type="transmembrane region" description="Helical" evidence="1">
    <location>
        <begin position="48"/>
        <end position="69"/>
    </location>
</feature>
<evidence type="ECO:0000313" key="2">
    <source>
        <dbReference type="EMBL" id="RST85670.1"/>
    </source>
</evidence>
<evidence type="ECO:0000313" key="3">
    <source>
        <dbReference type="Proteomes" id="UP000278398"/>
    </source>
</evidence>
<protein>
    <submittedName>
        <fullName evidence="2">Uncharacterized protein</fullName>
    </submittedName>
</protein>
<accession>A0A429YW66</accession>
<keyword evidence="1" id="KW-0812">Transmembrane</keyword>
<gene>
    <name evidence="2" type="ORF">EJC49_14075</name>
</gene>
<dbReference type="EMBL" id="RWKW01000051">
    <property type="protein sequence ID" value="RST85670.1"/>
    <property type="molecule type" value="Genomic_DNA"/>
</dbReference>
<evidence type="ECO:0000256" key="1">
    <source>
        <dbReference type="SAM" id="Phobius"/>
    </source>
</evidence>
<reference evidence="2 3" key="1">
    <citation type="submission" date="2018-12" db="EMBL/GenBank/DDBJ databases">
        <title>Mesorhizobium carbonis sp. nov., isolated from coal mine water.</title>
        <authorList>
            <person name="Xin W."/>
            <person name="Xu Z."/>
            <person name="Xiang F."/>
            <person name="Zhang J."/>
            <person name="Xi L."/>
            <person name="Liu J."/>
        </authorList>
    </citation>
    <scope>NUCLEOTIDE SEQUENCE [LARGE SCALE GENOMIC DNA]</scope>
    <source>
        <strain evidence="2 3">B2.3</strain>
    </source>
</reference>
<feature type="transmembrane region" description="Helical" evidence="1">
    <location>
        <begin position="89"/>
        <end position="107"/>
    </location>
</feature>
<name>A0A429YW66_9HYPH</name>